<evidence type="ECO:0008006" key="3">
    <source>
        <dbReference type="Google" id="ProtNLM"/>
    </source>
</evidence>
<reference evidence="1 2" key="1">
    <citation type="submission" date="2017-02" db="EMBL/GenBank/DDBJ databases">
        <authorList>
            <person name="Peterson S.W."/>
        </authorList>
    </citation>
    <scope>NUCLEOTIDE SEQUENCE [LARGE SCALE GENOMIC DNA]</scope>
    <source>
        <strain evidence="1">C6</strain>
    </source>
</reference>
<evidence type="ECO:0000313" key="2">
    <source>
        <dbReference type="Proteomes" id="UP000196240"/>
    </source>
</evidence>
<gene>
    <name evidence="1" type="ORF">ACNJC6_01550</name>
</gene>
<dbReference type="RefSeq" id="WP_409449248.1">
    <property type="nucleotide sequence ID" value="NZ_FUUY01000004.1"/>
</dbReference>
<accession>A0A1R7QCG1</accession>
<name>A0A1R7QCG1_ACIJO</name>
<evidence type="ECO:0000313" key="1">
    <source>
        <dbReference type="EMBL" id="SJX21921.1"/>
    </source>
</evidence>
<dbReference type="EMBL" id="FUUY01000004">
    <property type="protein sequence ID" value="SJX21921.1"/>
    <property type="molecule type" value="Genomic_DNA"/>
</dbReference>
<protein>
    <recommendedName>
        <fullName evidence="3">Outer membrane assembly lipoprotein YfiO</fullName>
    </recommendedName>
</protein>
<dbReference type="Proteomes" id="UP000196240">
    <property type="component" value="Unassembled WGS sequence"/>
</dbReference>
<sequence length="704" mass="81135">MKMPSQFFKKSIFISLFPITLAYSTHSFSGFDVSCYPSTNIQTNAYTACDNLPALTPANDNQTNMLLLLSDMGLAKLNFNQPNSPLWETEYSNVPFAAKTLFGGVTNKRPNARLKPSNEKTPYQEHCSSLNNGAVQFTQQVKADKNLKKAEKDLLIQERQNISACDRDLALIQVNPNWSIQARQYASYLNATIAFYNSNFSIATRIYSVLTTVDQPWIKETSQYMLIRSSLNDSYRSGVGKYGDLKIDKVDQTLLKNTYEHITTYFKRFPEGKYAASARGLLRRCYWLSGNTELLTNELAWQINHPDSKYYNLELDNLAFEMDRHVFQSRSFNAKNLKDPFFLTISDLMQMRQATSAEDKVLSWSELNNQKTLFKSQPELFQYLQANHLFFVQNKPAEALKYLPEHSSNSINSYLQLSQILLKGRILEKLGQTQNPQQYWEDWLSQSKGVEQRGLFELMLYPHYAQQQSANLFIGSDAKIKQASLQKSFIENEANEKSLMQIVQSKASNTDQKNLALFKTLQKSLVHQNFKLFNQAFVLLPQDAAKYKYDSETYKNYKNQPPFSDFIWAGTKITPQMQCPDLFSLTQKLENSPQDLKLRLCLGEYARSPQGYNISYVTALEKETARFQGSIFTRGQVYKDIIKSSSVPDLKAYALYRSIMCYSPSGMNDCQDAEVEKSTRKQWFDHIKRDYPSTSWAQSLKYYW</sequence>
<dbReference type="AlphaFoldDB" id="A0A1R7QCG1"/>
<proteinExistence type="predicted"/>
<organism evidence="1 2">
    <name type="scientific">Acinetobacter johnsonii</name>
    <dbReference type="NCBI Taxonomy" id="40214"/>
    <lineage>
        <taxon>Bacteria</taxon>
        <taxon>Pseudomonadati</taxon>
        <taxon>Pseudomonadota</taxon>
        <taxon>Gammaproteobacteria</taxon>
        <taxon>Moraxellales</taxon>
        <taxon>Moraxellaceae</taxon>
        <taxon>Acinetobacter</taxon>
    </lineage>
</organism>